<dbReference type="GO" id="GO:0050808">
    <property type="term" value="P:synapse organization"/>
    <property type="evidence" value="ECO:0007669"/>
    <property type="project" value="TreeGrafter"/>
</dbReference>
<dbReference type="Gene3D" id="2.60.40.10">
    <property type="entry name" value="Immunoglobulins"/>
    <property type="match status" value="3"/>
</dbReference>
<dbReference type="EMBL" id="JARQWQ010000021">
    <property type="protein sequence ID" value="KAK2564733.1"/>
    <property type="molecule type" value="Genomic_DNA"/>
</dbReference>
<dbReference type="GO" id="GO:0005886">
    <property type="term" value="C:plasma membrane"/>
    <property type="evidence" value="ECO:0007669"/>
    <property type="project" value="TreeGrafter"/>
</dbReference>
<dbReference type="InterPro" id="IPR003598">
    <property type="entry name" value="Ig_sub2"/>
</dbReference>
<dbReference type="InterPro" id="IPR013783">
    <property type="entry name" value="Ig-like_fold"/>
</dbReference>
<name>A0AAD9QNT9_ACRCE</name>
<dbReference type="SMART" id="SM00409">
    <property type="entry name" value="IG"/>
    <property type="match status" value="3"/>
</dbReference>
<gene>
    <name evidence="2" type="ORF">P5673_011414</name>
</gene>
<dbReference type="SUPFAM" id="SSF48726">
    <property type="entry name" value="Immunoglobulin"/>
    <property type="match status" value="2"/>
</dbReference>
<reference evidence="2" key="2">
    <citation type="journal article" date="2023" name="Science">
        <title>Genomic signatures of disease resistance in endangered staghorn corals.</title>
        <authorList>
            <person name="Vollmer S.V."/>
            <person name="Selwyn J.D."/>
            <person name="Despard B.A."/>
            <person name="Roesel C.L."/>
        </authorList>
    </citation>
    <scope>NUCLEOTIDE SEQUENCE</scope>
    <source>
        <strain evidence="2">K2</strain>
    </source>
</reference>
<feature type="domain" description="Ig-like" evidence="1">
    <location>
        <begin position="245"/>
        <end position="330"/>
    </location>
</feature>
<keyword evidence="3" id="KW-1185">Reference proteome</keyword>
<dbReference type="PANTHER" id="PTHR45080:SF29">
    <property type="entry name" value="NEURAL CELL ADHESION MOLECULE 1-LIKE ISOFORM X1"/>
    <property type="match status" value="1"/>
</dbReference>
<dbReference type="InterPro" id="IPR003599">
    <property type="entry name" value="Ig_sub"/>
</dbReference>
<dbReference type="GO" id="GO:0008046">
    <property type="term" value="F:axon guidance receptor activity"/>
    <property type="evidence" value="ECO:0007669"/>
    <property type="project" value="TreeGrafter"/>
</dbReference>
<dbReference type="InterPro" id="IPR007110">
    <property type="entry name" value="Ig-like_dom"/>
</dbReference>
<dbReference type="PROSITE" id="PS50835">
    <property type="entry name" value="IG_LIKE"/>
    <property type="match status" value="2"/>
</dbReference>
<dbReference type="GO" id="GO:0007156">
    <property type="term" value="P:homophilic cell adhesion via plasma membrane adhesion molecules"/>
    <property type="evidence" value="ECO:0007669"/>
    <property type="project" value="TreeGrafter"/>
</dbReference>
<feature type="domain" description="Ig-like" evidence="1">
    <location>
        <begin position="140"/>
        <end position="217"/>
    </location>
</feature>
<accession>A0AAD9QNT9</accession>
<dbReference type="Proteomes" id="UP001249851">
    <property type="component" value="Unassembled WGS sequence"/>
</dbReference>
<dbReference type="GO" id="GO:0043025">
    <property type="term" value="C:neuronal cell body"/>
    <property type="evidence" value="ECO:0007669"/>
    <property type="project" value="TreeGrafter"/>
</dbReference>
<evidence type="ECO:0000313" key="2">
    <source>
        <dbReference type="EMBL" id="KAK2564733.1"/>
    </source>
</evidence>
<dbReference type="AlphaFoldDB" id="A0AAD9QNT9"/>
<sequence>FGGIHGFTISRQPNRTTIAFAGSNVTLSWNLILTPKEKTEKLEVWFGTWDNHNKFIGTFLKKFTLANNLISDETENISKAKRWHWNGNVSRTYAIAYQLTNAQHDDAGNYGIRVRVDTWPPEMQSKGPFSLAVREPPVKPTVDTRNLTREVVESGKLNISCRLILEGAPLVVWTKNNIPLKVSRNKYLVIERVNRSQSGNYACVSVAKSANQTSAITTVDVLCRYRNPKCTQDSVSCVFQLLDAPSMRSKKIISLTVKKGTKVNLRCEADGNPHPTFTWHENSYLVSSGFNSSWNMSILILEHTAYKDFARFVCTAKNRVGWDALTFNVQYARATEPTSRPLLASQTAMVTFQTEKGW</sequence>
<dbReference type="PANTHER" id="PTHR45080">
    <property type="entry name" value="CONTACTIN 5"/>
    <property type="match status" value="1"/>
</dbReference>
<feature type="non-terminal residue" evidence="2">
    <location>
        <position position="1"/>
    </location>
</feature>
<dbReference type="GO" id="GO:0030424">
    <property type="term" value="C:axon"/>
    <property type="evidence" value="ECO:0007669"/>
    <property type="project" value="TreeGrafter"/>
</dbReference>
<comment type="caution">
    <text evidence="2">The sequence shown here is derived from an EMBL/GenBank/DDBJ whole genome shotgun (WGS) entry which is preliminary data.</text>
</comment>
<dbReference type="InterPro" id="IPR050958">
    <property type="entry name" value="Cell_Adh-Cytoskel_Orgn"/>
</dbReference>
<dbReference type="InterPro" id="IPR036179">
    <property type="entry name" value="Ig-like_dom_sf"/>
</dbReference>
<dbReference type="Pfam" id="PF13927">
    <property type="entry name" value="Ig_3"/>
    <property type="match status" value="1"/>
</dbReference>
<evidence type="ECO:0000313" key="3">
    <source>
        <dbReference type="Proteomes" id="UP001249851"/>
    </source>
</evidence>
<evidence type="ECO:0000259" key="1">
    <source>
        <dbReference type="PROSITE" id="PS50835"/>
    </source>
</evidence>
<reference evidence="2" key="1">
    <citation type="journal article" date="2023" name="G3 (Bethesda)">
        <title>Whole genome assembly and annotation of the endangered Caribbean coral Acropora cervicornis.</title>
        <authorList>
            <person name="Selwyn J.D."/>
            <person name="Vollmer S.V."/>
        </authorList>
    </citation>
    <scope>NUCLEOTIDE SEQUENCE</scope>
    <source>
        <strain evidence="2">K2</strain>
    </source>
</reference>
<organism evidence="2 3">
    <name type="scientific">Acropora cervicornis</name>
    <name type="common">Staghorn coral</name>
    <dbReference type="NCBI Taxonomy" id="6130"/>
    <lineage>
        <taxon>Eukaryota</taxon>
        <taxon>Metazoa</taxon>
        <taxon>Cnidaria</taxon>
        <taxon>Anthozoa</taxon>
        <taxon>Hexacorallia</taxon>
        <taxon>Scleractinia</taxon>
        <taxon>Astrocoeniina</taxon>
        <taxon>Acroporidae</taxon>
        <taxon>Acropora</taxon>
    </lineage>
</organism>
<protein>
    <submittedName>
        <fullName evidence="2">Neural cell adhesion molecule 1</fullName>
    </submittedName>
</protein>
<dbReference type="SMART" id="SM00408">
    <property type="entry name" value="IGc2"/>
    <property type="match status" value="2"/>
</dbReference>
<proteinExistence type="predicted"/>